<evidence type="ECO:0000313" key="6">
    <source>
        <dbReference type="Proteomes" id="UP000692954"/>
    </source>
</evidence>
<protein>
    <recommendedName>
        <fullName evidence="4">HMG box domain-containing protein</fullName>
    </recommendedName>
</protein>
<keyword evidence="1 2" id="KW-0238">DNA-binding</keyword>
<gene>
    <name evidence="5" type="ORF">PSON_ATCC_30995.1.T1270135</name>
</gene>
<dbReference type="PANTHER" id="PTHR48112">
    <property type="entry name" value="HIGH MOBILITY GROUP PROTEIN DSP1"/>
    <property type="match status" value="1"/>
</dbReference>
<dbReference type="SMART" id="SM00398">
    <property type="entry name" value="HMG"/>
    <property type="match status" value="1"/>
</dbReference>
<evidence type="ECO:0000256" key="3">
    <source>
        <dbReference type="SAM" id="MobiDB-lite"/>
    </source>
</evidence>
<evidence type="ECO:0000313" key="5">
    <source>
        <dbReference type="EMBL" id="CAD8120676.1"/>
    </source>
</evidence>
<name>A0A8S1QXS7_9CILI</name>
<reference evidence="5" key="1">
    <citation type="submission" date="2021-01" db="EMBL/GenBank/DDBJ databases">
        <authorList>
            <consortium name="Genoscope - CEA"/>
            <person name="William W."/>
        </authorList>
    </citation>
    <scope>NUCLEOTIDE SEQUENCE</scope>
</reference>
<dbReference type="Pfam" id="PF00505">
    <property type="entry name" value="HMG_box"/>
    <property type="match status" value="1"/>
</dbReference>
<evidence type="ECO:0000259" key="4">
    <source>
        <dbReference type="PROSITE" id="PS50118"/>
    </source>
</evidence>
<dbReference type="AlphaFoldDB" id="A0A8S1QXS7"/>
<accession>A0A8S1QXS7</accession>
<organism evidence="5 6">
    <name type="scientific">Paramecium sonneborni</name>
    <dbReference type="NCBI Taxonomy" id="65129"/>
    <lineage>
        <taxon>Eukaryota</taxon>
        <taxon>Sar</taxon>
        <taxon>Alveolata</taxon>
        <taxon>Ciliophora</taxon>
        <taxon>Intramacronucleata</taxon>
        <taxon>Oligohymenophorea</taxon>
        <taxon>Peniculida</taxon>
        <taxon>Parameciidae</taxon>
        <taxon>Paramecium</taxon>
    </lineage>
</organism>
<comment type="caution">
    <text evidence="5">The sequence shown here is derived from an EMBL/GenBank/DDBJ whole genome shotgun (WGS) entry which is preliminary data.</text>
</comment>
<dbReference type="GO" id="GO:0003677">
    <property type="term" value="F:DNA binding"/>
    <property type="evidence" value="ECO:0007669"/>
    <property type="project" value="UniProtKB-UniRule"/>
</dbReference>
<evidence type="ECO:0000256" key="1">
    <source>
        <dbReference type="ARBA" id="ARBA00023125"/>
    </source>
</evidence>
<keyword evidence="6" id="KW-1185">Reference proteome</keyword>
<dbReference type="OrthoDB" id="448466at2759"/>
<dbReference type="CDD" id="cd00084">
    <property type="entry name" value="HMG-box_SF"/>
    <property type="match status" value="1"/>
</dbReference>
<dbReference type="InterPro" id="IPR009071">
    <property type="entry name" value="HMG_box_dom"/>
</dbReference>
<feature type="region of interest" description="Disordered" evidence="3">
    <location>
        <begin position="81"/>
        <end position="109"/>
    </location>
</feature>
<keyword evidence="2" id="KW-0539">Nucleus</keyword>
<dbReference type="PROSITE" id="PS50118">
    <property type="entry name" value="HMG_BOX_2"/>
    <property type="match status" value="1"/>
</dbReference>
<feature type="DNA-binding region" description="HMG box" evidence="2">
    <location>
        <begin position="7"/>
        <end position="75"/>
    </location>
</feature>
<sequence length="109" mass="13290">MIKEVPPKKPLTAYFLFLGDERQQIMKNNPASKISEITQIAARMWMELDEKKKEEYQKRNQALQKEYEIRKREYEAKYGEIKTKQRRKKNQSNDDILEQEKRVTKKIRK</sequence>
<dbReference type="InterPro" id="IPR050342">
    <property type="entry name" value="HMGB"/>
</dbReference>
<dbReference type="Proteomes" id="UP000692954">
    <property type="component" value="Unassembled WGS sequence"/>
</dbReference>
<dbReference type="GO" id="GO:0005634">
    <property type="term" value="C:nucleus"/>
    <property type="evidence" value="ECO:0007669"/>
    <property type="project" value="UniProtKB-UniRule"/>
</dbReference>
<proteinExistence type="predicted"/>
<dbReference type="EMBL" id="CAJJDN010000127">
    <property type="protein sequence ID" value="CAD8120676.1"/>
    <property type="molecule type" value="Genomic_DNA"/>
</dbReference>
<evidence type="ECO:0000256" key="2">
    <source>
        <dbReference type="PROSITE-ProRule" id="PRU00267"/>
    </source>
</evidence>
<feature type="domain" description="HMG box" evidence="4">
    <location>
        <begin position="7"/>
        <end position="75"/>
    </location>
</feature>